<proteinExistence type="predicted"/>
<protein>
    <submittedName>
        <fullName evidence="1">Uncharacterized protein</fullName>
    </submittedName>
</protein>
<name>A0A2K8KVZ1_9GAMM</name>
<accession>A0A2K8KVZ1</accession>
<dbReference type="KEGG" id="rfo:REIFOR_02211"/>
<evidence type="ECO:0000313" key="2">
    <source>
        <dbReference type="Proteomes" id="UP000229757"/>
    </source>
</evidence>
<gene>
    <name evidence="1" type="ORF">REIFOR_02211</name>
</gene>
<sequence length="49" mass="5555">MPKRAYIAFQHCVFSRQPVRVLTTAEPLLLDRAPLRDQTSPILAADPIH</sequence>
<organism evidence="1 2">
    <name type="scientific">Reinekea forsetii</name>
    <dbReference type="NCBI Taxonomy" id="1336806"/>
    <lineage>
        <taxon>Bacteria</taxon>
        <taxon>Pseudomonadati</taxon>
        <taxon>Pseudomonadota</taxon>
        <taxon>Gammaproteobacteria</taxon>
        <taxon>Oceanospirillales</taxon>
        <taxon>Saccharospirillaceae</taxon>
        <taxon>Reinekea</taxon>
    </lineage>
</organism>
<dbReference type="Proteomes" id="UP000229757">
    <property type="component" value="Chromosome"/>
</dbReference>
<dbReference type="EMBL" id="CP011797">
    <property type="protein sequence ID" value="ATX77344.1"/>
    <property type="molecule type" value="Genomic_DNA"/>
</dbReference>
<reference evidence="1 2" key="1">
    <citation type="journal article" date="2017" name="Environ. Microbiol.">
        <title>Genomic and physiological analyses of 'Reinekea forsetii' reveal a versatile opportunistic lifestyle during spring algae blooms.</title>
        <authorList>
            <person name="Avci B."/>
            <person name="Hahnke R.L."/>
            <person name="Chafee M."/>
            <person name="Fischer T."/>
            <person name="Gruber-Vodicka H."/>
            <person name="Tegetmeyer H.E."/>
            <person name="Harder J."/>
            <person name="Fuchs B.M."/>
            <person name="Amann R.I."/>
            <person name="Teeling H."/>
        </authorList>
    </citation>
    <scope>NUCLEOTIDE SEQUENCE [LARGE SCALE GENOMIC DNA]</scope>
    <source>
        <strain evidence="1 2">Hel1_31_D35</strain>
    </source>
</reference>
<keyword evidence="2" id="KW-1185">Reference proteome</keyword>
<evidence type="ECO:0000313" key="1">
    <source>
        <dbReference type="EMBL" id="ATX77344.1"/>
    </source>
</evidence>
<dbReference type="AlphaFoldDB" id="A0A2K8KVZ1"/>